<dbReference type="PANTHER" id="PTHR34677:SF3">
    <property type="entry name" value="BACTERIAL IG-LIKE DOMAIN-CONTAINING PROTEIN"/>
    <property type="match status" value="1"/>
</dbReference>
<dbReference type="KEGG" id="sera:Ser39006_008260"/>
<evidence type="ECO:0000259" key="2">
    <source>
        <dbReference type="Pfam" id="PF14252"/>
    </source>
</evidence>
<feature type="domain" description="Bacterial Ig-like" evidence="3">
    <location>
        <begin position="1379"/>
        <end position="1480"/>
    </location>
</feature>
<sequence>MLWRNWFTHSKLNSQAPVNHVMPVSQPLAYMLEPRMLFDGAVAATVADTAATTSDAAATASDTATTTSDTDNSGTDTHSTENTTQDSSDQSTSSAATSDSAVATESATTGHKEVAFVDTSVEDYETLVAGIDSSVEVVLIDGSEDGLQQIAAWASTHSGYDAIHIFSHGSEGTLNLGSTLLTSASLESSDVQAELATIGRALTADGDLLLYGCDVAEGSEGQAFITSLSIATGADVAASTDATGPLSEGGNWNLESQTGDIETSSIAVDNYDHFLATSATFGFEADTTGVGTTTVTQTVSGETLTITSTTVSIVDSSTTSGQDISGTVTLSTDYGTALETQLVFSVSGKVFDFSSITIFNVNTNDTFTFTASNGATYSVLITAGETKTVDLSANTDFQGVSSVTITATDPYAIDFDDVALSNIQSPGPTITSATYDASTNVLTVTGADMVTGDSIDPTKLTLTGEGGNTYTLTSSTVTATSATSFSITLNAVDQLNVEGLLNKDGTSSADSTTLNLAAAASWDTSQTTSADLTGNGITVSNVQTPTITSSTYDETTGVLTVTGTNMVKQVGANNDVDITKLTFTGEGGATYTLTSDTSSVEITSATSFTVTLGSTDKASVDALLDQNGTSSSSSTTYNLAAADDWNGTITGGSIADLTGNGITVSGVNAAPVVSNLNGDSVSFTEGGSTVLLDSGSDSTVTDADSTDFNGGNVTVSITANGVSGEDVLGIVDQGTEAGQIGLSGSSVLYGGVVIGTYTGGSSGSDLVVTLNSSATPTAVQALLRTLNYQNTNTSDPSTSTRTVSITVNDGDGGTSNSSSVSVSVVGVNDAPTVTATGNDPSYNENGSAVDLFSSVTVSTVEAGQTITQLILTVSNLSDGSSEVLVVDGSSIALTNGNSGTTATNSMSYSVSVTGSTATVTFGSVAGISSAAATTLVDGMSYRNDSENPTSASRVVTLTSVTDNGGTSNSGVDTSSLSLTSTVTVTAINDAPTLSAPASISVDEDVSTAITGISFADVDAGSATVTATFAVGSGTLTASSGSGVTVSGSGTATLTMSGSITNINAFIAASNVTFITASNASSNVTLTVTIDDGGNTGVDPGTSGTSTTEADSTTVTLAVTAVNDAPVNSVPASQSTQENTNLVFNSANSNLISISDVDAGSSDMQITLTATHGVLTLSSVSGLTFSTGSGTSDATMTFTGTLTSINNALNGMVFTPDSAYNGSASVQIVTSDQGASGSGGTLTDTDTVTISVNPNSAAVSNVSSSSANGDYKIGDTILLTVTFDDTVTVDTSGGTPTLLLETGSTDRQATYLSGSGSNTLTFTYTVQSGDLSADLDYTSTSALSLNGGTIIDSNSLDATLTLPTVGGASGISAQKAIQVDGVRPTATIDMADTALKVGDTSLVTITFSEAVTGFTNADLTVANGSLGSVSSSDGGVTWTATFTPTASIADASNVITLDNTGVQDAAGNSGSGTTDSANYSIDTQRPTATITLADTVLKIGDTSLVTITFSEAVTGFTNADLTVANGTLSSVSSSDGGITWTATFTPTASITDATNVITLDNTGVQDVAGNSGSGTTDSANYSIDMVRPTAAIAMADTALKANETSLVTITFSEAVTGFTNADLTVANGTLSNVASSDGGITWTATFTPTDGIADTTNVITLDNTGIQDTAGNSGSGTTDSANYSVETIRPTATIVMADTALKIGDTSLVTITFSEAVTGFTNADLTVANGTLSSVSSSDGGITWTATFTPTASIDDATNVITLDNTGVQDAVGNSGSGTTDSANYSIDMVRPTAAIAMADTALKVNETSLVTITFSEAVTGFTNADLTVANGTLSNVASSDGGITWTATFTPTDGITDATNVITLDNTGIQDTAGNSGSGTTDSANYSIETVRPTATIAMADTALKIGDTSLVTITFSEVVTGFTNADLTVANGTLSNVASSDGGITWTATFTPTDGIADTTNVITLDNTGIQDTAGNSGSGTTDSANYSVETIRPTATIVMADTALKIGDTSLVTITFSEAVTGFTNADLTVANGSLSNVASSDGGITWTATFTPTASIDDATNVITLDNSGLQNAAGNSGAGTTDSSNYSVDTLRPTAAITMANTALKTGETSLVTITFSEAVTGFTNADLTVANGTLGNVESSDGGVTWTATFTPTASITDTSNVITLDNTGIQDVAGNSGSGTTDSPNYSVNTLSVDLTGDPEFKSSGGKGESLTNISGVGSQSQLVLINSPTEIGGALDATVPFLATSSLSGTTAGTTSAFAPASQGGGATQPGNIATIFAGDGVATHESGVVSTRIPSLNQSMGGRSTLSGLFTELPLPDMTPLSTFSQGSWQGVFGSHVTSGSVPVSVFGTPVFSQQLKILDEYDYQRLASLAGALQQVNPSV</sequence>
<feature type="domain" description="Bacterial Ig-like" evidence="3">
    <location>
        <begin position="1787"/>
        <end position="1888"/>
    </location>
</feature>
<dbReference type="EMBL" id="CP025085">
    <property type="protein sequence ID" value="AUG99814.1"/>
    <property type="molecule type" value="Genomic_DNA"/>
</dbReference>
<feature type="domain" description="Bacterial Ig-like" evidence="3">
    <location>
        <begin position="1992"/>
        <end position="2092"/>
    </location>
</feature>
<dbReference type="InterPro" id="IPR006626">
    <property type="entry name" value="PbH1"/>
</dbReference>
<dbReference type="Proteomes" id="UP000233778">
    <property type="component" value="Chromosome"/>
</dbReference>
<evidence type="ECO:0000313" key="7">
    <source>
        <dbReference type="Proteomes" id="UP000233778"/>
    </source>
</evidence>
<evidence type="ECO:0000313" key="6">
    <source>
        <dbReference type="Proteomes" id="UP000017700"/>
    </source>
</evidence>
<feature type="domain" description="Bacterial Ig-like" evidence="3">
    <location>
        <begin position="1686"/>
        <end position="1786"/>
    </location>
</feature>
<feature type="domain" description="DUF4347" evidence="2">
    <location>
        <begin position="114"/>
        <end position="272"/>
    </location>
</feature>
<feature type="region of interest" description="Disordered" evidence="1">
    <location>
        <begin position="52"/>
        <end position="109"/>
    </location>
</feature>
<evidence type="ECO:0000313" key="4">
    <source>
        <dbReference type="EMBL" id="AUG99814.1"/>
    </source>
</evidence>
<accession>A0A2I5THU9</accession>
<evidence type="ECO:0000313" key="5">
    <source>
        <dbReference type="EMBL" id="AUH04133.1"/>
    </source>
</evidence>
<organism evidence="5 6">
    <name type="scientific">Serratia sp. (strain ATCC 39006)</name>
    <name type="common">Prodigiosinella confusarubida</name>
    <dbReference type="NCBI Taxonomy" id="104623"/>
    <lineage>
        <taxon>Bacteria</taxon>
        <taxon>Pseudomonadati</taxon>
        <taxon>Pseudomonadota</taxon>
        <taxon>Gammaproteobacteria</taxon>
        <taxon>Enterobacterales</taxon>
        <taxon>Pectobacteriaceae</taxon>
        <taxon>Prodigiosinella</taxon>
    </lineage>
</organism>
<gene>
    <name evidence="4" type="ORF">CWC46_08255</name>
    <name evidence="5" type="ORF">Ser39006_008260</name>
</gene>
<dbReference type="STRING" id="104623.Ser39006_04082"/>
<evidence type="ECO:0000259" key="3">
    <source>
        <dbReference type="Pfam" id="PF19078"/>
    </source>
</evidence>
<name>A0A2I5THU9_SERS3</name>
<feature type="domain" description="Bacterial Ig-like" evidence="3">
    <location>
        <begin position="1890"/>
        <end position="1990"/>
    </location>
</feature>
<dbReference type="SMART" id="SM00710">
    <property type="entry name" value="PbH1"/>
    <property type="match status" value="9"/>
</dbReference>
<dbReference type="Pfam" id="PF19078">
    <property type="entry name" value="Big_12"/>
    <property type="match status" value="8"/>
</dbReference>
<dbReference type="OrthoDB" id="9813456at2"/>
<dbReference type="PANTHER" id="PTHR34677">
    <property type="match status" value="1"/>
</dbReference>
<keyword evidence="6" id="KW-1185">Reference proteome</keyword>
<proteinExistence type="predicted"/>
<protein>
    <submittedName>
        <fullName evidence="5">Glycosyl hydrolase</fullName>
    </submittedName>
</protein>
<keyword evidence="5" id="KW-0378">Hydrolase</keyword>
<evidence type="ECO:0000256" key="1">
    <source>
        <dbReference type="SAM" id="MobiDB-lite"/>
    </source>
</evidence>
<dbReference type="GO" id="GO:0016787">
    <property type="term" value="F:hydrolase activity"/>
    <property type="evidence" value="ECO:0007669"/>
    <property type="project" value="UniProtKB-KW"/>
</dbReference>
<feature type="domain" description="Bacterial Ig-like" evidence="3">
    <location>
        <begin position="2093"/>
        <end position="2194"/>
    </location>
</feature>
<reference evidence="5" key="4">
    <citation type="submission" date="2017-11" db="EMBL/GenBank/DDBJ databases">
        <title>Complete genome sequence of Serratia sp. ATCC 39006.</title>
        <authorList>
            <person name="Hampton H.G."/>
            <person name="Jackson S.A."/>
            <person name="Jauregui R."/>
            <person name="Poulter G.T.M."/>
            <person name="Salmond G.P.C."/>
            <person name="Fineran P.C."/>
        </authorList>
    </citation>
    <scope>NUCLEOTIDE SEQUENCE</scope>
    <source>
        <strain evidence="5">ATCC 39006</strain>
    </source>
</reference>
<dbReference type="InterPro" id="IPR044048">
    <property type="entry name" value="Big_12"/>
</dbReference>
<reference evidence="4 7" key="3">
    <citation type="submission" date="2017-11" db="EMBL/GenBank/DDBJ databases">
        <title>Complete genome sequence of Serratia sp. ATCC 39006 LacA.</title>
        <authorList>
            <person name="Hampton H.G."/>
            <person name="Jackson S.A."/>
            <person name="Jauregui R."/>
            <person name="Poulter G.T.M."/>
            <person name="Salmond G.P.C."/>
            <person name="Fineran P.C."/>
        </authorList>
    </citation>
    <scope>NUCLEOTIDE SEQUENCE [LARGE SCALE GENOMIC DNA]</scope>
    <source>
        <strain evidence="4 7">ATCC 39006</strain>
    </source>
</reference>
<reference evidence="5 6" key="1">
    <citation type="journal article" date="2013" name="Genome Announc.">
        <title>Draft genome sequence of Serratia sp. strain ATCC 39006, a model bacterium for analysis of the biosynthesis and regulation of prodigiosin, a carbapenem, and gas vesicles.</title>
        <authorList>
            <person name="Fineran P.C."/>
            <person name="Iglesias Cans M.C."/>
            <person name="Ramsay J.P."/>
            <person name="Wilf N.M."/>
            <person name="Cossyleon D."/>
            <person name="McNeil M.B."/>
            <person name="Williamson N.R."/>
            <person name="Monson R.E."/>
            <person name="Becher S.A."/>
            <person name="Stanton J.A."/>
            <person name="Brugger K."/>
            <person name="Brown S.D."/>
            <person name="Salmond G.P."/>
        </authorList>
    </citation>
    <scope>NUCLEOTIDE SEQUENCE [LARGE SCALE GENOMIC DNA]</scope>
    <source>
        <strain evidence="5">ATCC 39006</strain>
        <strain evidence="6">ATCC 39006 / SC 11482</strain>
    </source>
</reference>
<feature type="domain" description="Bacterial Ig-like" evidence="3">
    <location>
        <begin position="1481"/>
        <end position="1582"/>
    </location>
</feature>
<dbReference type="RefSeq" id="WP_101377484.1">
    <property type="nucleotide sequence ID" value="NZ_CP025084.1"/>
</dbReference>
<dbReference type="InterPro" id="IPR025592">
    <property type="entry name" value="DUF4347"/>
</dbReference>
<dbReference type="Proteomes" id="UP000017700">
    <property type="component" value="Chromosome"/>
</dbReference>
<dbReference type="KEGG" id="serq:CWC46_08255"/>
<dbReference type="EMBL" id="CP025084">
    <property type="protein sequence ID" value="AUH04133.1"/>
    <property type="molecule type" value="Genomic_DNA"/>
</dbReference>
<reference evidence="5" key="2">
    <citation type="submission" date="2013-09" db="EMBL/GenBank/DDBJ databases">
        <authorList>
            <person name="Wang G."/>
            <person name="Yang Y."/>
            <person name="Su Y."/>
        </authorList>
    </citation>
    <scope>NUCLEOTIDE SEQUENCE</scope>
    <source>
        <strain evidence="5">ATCC 39006</strain>
    </source>
</reference>
<feature type="domain" description="Bacterial Ig-like" evidence="3">
    <location>
        <begin position="1583"/>
        <end position="1684"/>
    </location>
</feature>
<dbReference type="Pfam" id="PF14252">
    <property type="entry name" value="DUF4347"/>
    <property type="match status" value="1"/>
</dbReference>